<dbReference type="InterPro" id="IPR020843">
    <property type="entry name" value="ER"/>
</dbReference>
<organism evidence="4 5">
    <name type="scientific">Gracilibacillus dipsosauri</name>
    <dbReference type="NCBI Taxonomy" id="178340"/>
    <lineage>
        <taxon>Bacteria</taxon>
        <taxon>Bacillati</taxon>
        <taxon>Bacillota</taxon>
        <taxon>Bacilli</taxon>
        <taxon>Bacillales</taxon>
        <taxon>Bacillaceae</taxon>
        <taxon>Gracilibacillus</taxon>
    </lineage>
</organism>
<dbReference type="PANTHER" id="PTHR48106">
    <property type="entry name" value="QUINONE OXIDOREDUCTASE PIG3-RELATED"/>
    <property type="match status" value="1"/>
</dbReference>
<keyword evidence="1" id="KW-0521">NADP</keyword>
<proteinExistence type="predicted"/>
<evidence type="ECO:0000313" key="4">
    <source>
        <dbReference type="EMBL" id="PWU69983.1"/>
    </source>
</evidence>
<dbReference type="PANTHER" id="PTHR48106:SF18">
    <property type="entry name" value="QUINONE OXIDOREDUCTASE PIG3"/>
    <property type="match status" value="1"/>
</dbReference>
<evidence type="ECO:0000313" key="5">
    <source>
        <dbReference type="Proteomes" id="UP000245624"/>
    </source>
</evidence>
<dbReference type="InterPro" id="IPR011032">
    <property type="entry name" value="GroES-like_sf"/>
</dbReference>
<dbReference type="SUPFAM" id="SSF51735">
    <property type="entry name" value="NAD(P)-binding Rossmann-fold domains"/>
    <property type="match status" value="1"/>
</dbReference>
<dbReference type="GO" id="GO:0016651">
    <property type="term" value="F:oxidoreductase activity, acting on NAD(P)H"/>
    <property type="evidence" value="ECO:0007669"/>
    <property type="project" value="TreeGrafter"/>
</dbReference>
<dbReference type="EMBL" id="QGTD01000004">
    <property type="protein sequence ID" value="PWU69983.1"/>
    <property type="molecule type" value="Genomic_DNA"/>
</dbReference>
<evidence type="ECO:0000259" key="3">
    <source>
        <dbReference type="SMART" id="SM00829"/>
    </source>
</evidence>
<name>A0A317L3E1_9BACI</name>
<dbReference type="GO" id="GO:0070402">
    <property type="term" value="F:NADPH binding"/>
    <property type="evidence" value="ECO:0007669"/>
    <property type="project" value="TreeGrafter"/>
</dbReference>
<dbReference type="AlphaFoldDB" id="A0A317L3E1"/>
<feature type="domain" description="Enoyl reductase (ER)" evidence="3">
    <location>
        <begin position="13"/>
        <end position="310"/>
    </location>
</feature>
<gene>
    <name evidence="4" type="ORF">DLJ74_03410</name>
</gene>
<dbReference type="Gene3D" id="3.40.50.720">
    <property type="entry name" value="NAD(P)-binding Rossmann-like Domain"/>
    <property type="match status" value="1"/>
</dbReference>
<dbReference type="InterPro" id="IPR036291">
    <property type="entry name" value="NAD(P)-bd_dom_sf"/>
</dbReference>
<protein>
    <submittedName>
        <fullName evidence="4">Alcohol dehydrogenase</fullName>
    </submittedName>
</protein>
<dbReference type="OrthoDB" id="9792162at2"/>
<sequence length="316" mass="33599">MIRAVVTDKLASGHLTIQEVSAPHPKPWEAMVEVRAFSLNRGEVTNAKTQEEQMRPGWDFSGIVIEQAKSGEGPRKGSRVVGLLPSGSWAEKVAVPVNFIAEIPDTVSYAQAATLPVAGLSALYTLRKGGMLLGKRILITGSTGGVGLFAHQLASLSGAFNVGIARTEEKANMILEAGANKVIIGESITESVEKYGPYHLIIDSLGGETLPSLLSQLMPGGVLVSVGYTASPIATFDLSKLAYVGGVNLHRFYLGEEVNRFSPKEDLKILGDLIANGQLKPLVAVEAPWETIGTIAQQLIDRKFSGKAVLLINGDN</sequence>
<dbReference type="CDD" id="cd08270">
    <property type="entry name" value="MDR4"/>
    <property type="match status" value="1"/>
</dbReference>
<keyword evidence="5" id="KW-1185">Reference proteome</keyword>
<dbReference type="Gene3D" id="3.90.180.10">
    <property type="entry name" value="Medium-chain alcohol dehydrogenases, catalytic domain"/>
    <property type="match status" value="1"/>
</dbReference>
<evidence type="ECO:0000256" key="2">
    <source>
        <dbReference type="ARBA" id="ARBA00023002"/>
    </source>
</evidence>
<evidence type="ECO:0000256" key="1">
    <source>
        <dbReference type="ARBA" id="ARBA00022857"/>
    </source>
</evidence>
<dbReference type="InterPro" id="IPR013154">
    <property type="entry name" value="ADH-like_N"/>
</dbReference>
<dbReference type="InterPro" id="IPR013149">
    <property type="entry name" value="ADH-like_C"/>
</dbReference>
<dbReference type="Pfam" id="PF00107">
    <property type="entry name" value="ADH_zinc_N"/>
    <property type="match status" value="1"/>
</dbReference>
<dbReference type="SUPFAM" id="SSF50129">
    <property type="entry name" value="GroES-like"/>
    <property type="match status" value="1"/>
</dbReference>
<dbReference type="Pfam" id="PF08240">
    <property type="entry name" value="ADH_N"/>
    <property type="match status" value="1"/>
</dbReference>
<keyword evidence="2" id="KW-0560">Oxidoreductase</keyword>
<reference evidence="4 5" key="1">
    <citation type="submission" date="2018-05" db="EMBL/GenBank/DDBJ databases">
        <title>Genomic analysis of Gracilibacillus dipsosauri DD1 reveals novel features of a salt-tolerant amylase.</title>
        <authorList>
            <person name="Deutch C.E."/>
            <person name="Yang S."/>
        </authorList>
    </citation>
    <scope>NUCLEOTIDE SEQUENCE [LARGE SCALE GENOMIC DNA]</scope>
    <source>
        <strain evidence="4 5">DD1</strain>
    </source>
</reference>
<dbReference type="SMART" id="SM00829">
    <property type="entry name" value="PKS_ER"/>
    <property type="match status" value="1"/>
</dbReference>
<accession>A0A317L3E1</accession>
<dbReference type="Proteomes" id="UP000245624">
    <property type="component" value="Unassembled WGS sequence"/>
</dbReference>
<dbReference type="RefSeq" id="WP_109983361.1">
    <property type="nucleotide sequence ID" value="NZ_QGTD01000004.1"/>
</dbReference>
<comment type="caution">
    <text evidence="4">The sequence shown here is derived from an EMBL/GenBank/DDBJ whole genome shotgun (WGS) entry which is preliminary data.</text>
</comment>